<protein>
    <submittedName>
        <fullName evidence="4">2-keto-4-pentenoate hydratase/2-oxohepta-3-ene-1,7-dioic acid hydratase (Catechol pathway)</fullName>
    </submittedName>
</protein>
<name>A0A1U6HJU9_9SPHN</name>
<dbReference type="Gene3D" id="3.90.850.10">
    <property type="entry name" value="Fumarylacetoacetase-like, C-terminal domain"/>
    <property type="match status" value="1"/>
</dbReference>
<dbReference type="Proteomes" id="UP000190989">
    <property type="component" value="Unassembled WGS sequence"/>
</dbReference>
<evidence type="ECO:0000313" key="4">
    <source>
        <dbReference type="EMBL" id="SLJ96030.1"/>
    </source>
</evidence>
<proteinExistence type="inferred from homology"/>
<accession>A0A1U6HJU9</accession>
<gene>
    <name evidence="4" type="ORF">SAMN06295987_102592</name>
</gene>
<dbReference type="InterPro" id="IPR011234">
    <property type="entry name" value="Fumarylacetoacetase-like_C"/>
</dbReference>
<keyword evidence="5" id="KW-1185">Reference proteome</keyword>
<evidence type="ECO:0000256" key="1">
    <source>
        <dbReference type="ARBA" id="ARBA00010211"/>
    </source>
</evidence>
<dbReference type="Pfam" id="PF01557">
    <property type="entry name" value="FAA_hydrolase"/>
    <property type="match status" value="1"/>
</dbReference>
<dbReference type="InterPro" id="IPR051121">
    <property type="entry name" value="FAH"/>
</dbReference>
<evidence type="ECO:0000259" key="3">
    <source>
        <dbReference type="Pfam" id="PF01557"/>
    </source>
</evidence>
<dbReference type="PANTHER" id="PTHR42796:SF4">
    <property type="entry name" value="FUMARYLACETOACETATE HYDROLASE DOMAIN-CONTAINING PROTEIN 2A"/>
    <property type="match status" value="1"/>
</dbReference>
<dbReference type="SUPFAM" id="SSF56529">
    <property type="entry name" value="FAH"/>
    <property type="match status" value="1"/>
</dbReference>
<dbReference type="GO" id="GO:0046872">
    <property type="term" value="F:metal ion binding"/>
    <property type="evidence" value="ECO:0007669"/>
    <property type="project" value="UniProtKB-KW"/>
</dbReference>
<comment type="similarity">
    <text evidence="1">Belongs to the FAH family.</text>
</comment>
<reference evidence="5" key="1">
    <citation type="submission" date="2017-02" db="EMBL/GenBank/DDBJ databases">
        <authorList>
            <person name="Varghese N."/>
            <person name="Submissions S."/>
        </authorList>
    </citation>
    <scope>NUCLEOTIDE SEQUENCE [LARGE SCALE GENOMIC DNA]</scope>
    <source>
        <strain evidence="5">SM117</strain>
    </source>
</reference>
<dbReference type="AlphaFoldDB" id="A0A1U6HJU9"/>
<dbReference type="GO" id="GO:0003824">
    <property type="term" value="F:catalytic activity"/>
    <property type="evidence" value="ECO:0007669"/>
    <property type="project" value="InterPro"/>
</dbReference>
<evidence type="ECO:0000313" key="5">
    <source>
        <dbReference type="Proteomes" id="UP000190989"/>
    </source>
</evidence>
<dbReference type="EMBL" id="FVZE01000002">
    <property type="protein sequence ID" value="SLJ96030.1"/>
    <property type="molecule type" value="Genomic_DNA"/>
</dbReference>
<dbReference type="GO" id="GO:0044281">
    <property type="term" value="P:small molecule metabolic process"/>
    <property type="evidence" value="ECO:0007669"/>
    <property type="project" value="UniProtKB-ARBA"/>
</dbReference>
<dbReference type="PANTHER" id="PTHR42796">
    <property type="entry name" value="FUMARYLACETOACETATE HYDROLASE DOMAIN-CONTAINING PROTEIN 2A-RELATED"/>
    <property type="match status" value="1"/>
</dbReference>
<organism evidence="4 5">
    <name type="scientific">Novosphingobium mathurense</name>
    <dbReference type="NCBI Taxonomy" id="428990"/>
    <lineage>
        <taxon>Bacteria</taxon>
        <taxon>Pseudomonadati</taxon>
        <taxon>Pseudomonadota</taxon>
        <taxon>Alphaproteobacteria</taxon>
        <taxon>Sphingomonadales</taxon>
        <taxon>Sphingomonadaceae</taxon>
        <taxon>Novosphingobium</taxon>
    </lineage>
</organism>
<keyword evidence="2" id="KW-0479">Metal-binding</keyword>
<dbReference type="STRING" id="428990.SAMN06295987_102592"/>
<dbReference type="RefSeq" id="WP_079730169.1">
    <property type="nucleotide sequence ID" value="NZ_FVZE01000002.1"/>
</dbReference>
<evidence type="ECO:0000256" key="2">
    <source>
        <dbReference type="ARBA" id="ARBA00022723"/>
    </source>
</evidence>
<dbReference type="InterPro" id="IPR036663">
    <property type="entry name" value="Fumarylacetoacetase_C_sf"/>
</dbReference>
<feature type="domain" description="Fumarylacetoacetase-like C-terminal" evidence="3">
    <location>
        <begin position="79"/>
        <end position="314"/>
    </location>
</feature>
<sequence>MSDYGLATLALDGKAQSVLVRDGKALPLVRHGLKDDLLALIDNWDATCAAIERLDESVWADAVRFDERTALAPYIPRQVFCAGANYRKHVIGLMMGDPSMRTAEQENMTPEEIRADAEKVMDAKAATATPFCFIKLPSSVIGPNDPVILPHNVQKPDWELELGVVIGKRCHHVTAERAMDYVAGFAVVNDITARELLFRRDGSAIGPDWLSGKSFPTFLPFGPLIVPKQAIANPYNLGIRLSVNGKVYQDESTADMMISIERQIAFLSERVVLQPGDLLCTGSPYGNGSAFGVFLQPGDVMEGSITGLGNQRNPCVAEEMP</sequence>